<dbReference type="OrthoDB" id="8101404at2"/>
<proteinExistence type="predicted"/>
<name>A0A2S7IY71_9HYPH</name>
<sequence>MEIVETRISSVGGFKLYMVEFVTDGEEKITAKVENETEAELARDEVLRRAAIKLGEALGVACMECGIQPESLLTRPSARRAGDRAELERQLDEGLEDTFPASDPVSVTGSTIAGFAGPKN</sequence>
<protein>
    <submittedName>
        <fullName evidence="1">Uncharacterized protein</fullName>
    </submittedName>
</protein>
<dbReference type="Proteomes" id="UP000238493">
    <property type="component" value="Unassembled WGS sequence"/>
</dbReference>
<evidence type="ECO:0000313" key="1">
    <source>
        <dbReference type="EMBL" id="PQA72944.1"/>
    </source>
</evidence>
<evidence type="ECO:0000313" key="2">
    <source>
        <dbReference type="Proteomes" id="UP000238493"/>
    </source>
</evidence>
<dbReference type="AlphaFoldDB" id="A0A2S7IY71"/>
<dbReference type="EMBL" id="PTRC01000024">
    <property type="protein sequence ID" value="PQA72944.1"/>
    <property type="molecule type" value="Genomic_DNA"/>
</dbReference>
<accession>A0A2S7IY71</accession>
<dbReference type="RefSeq" id="WP_104756387.1">
    <property type="nucleotide sequence ID" value="NZ_JBHEEO010000008.1"/>
</dbReference>
<organism evidence="1 2">
    <name type="scientific">Brucella oryzae</name>
    <dbReference type="NCBI Taxonomy" id="335286"/>
    <lineage>
        <taxon>Bacteria</taxon>
        <taxon>Pseudomonadati</taxon>
        <taxon>Pseudomonadota</taxon>
        <taxon>Alphaproteobacteria</taxon>
        <taxon>Hyphomicrobiales</taxon>
        <taxon>Brucellaceae</taxon>
        <taxon>Brucella/Ochrobactrum group</taxon>
        <taxon>Brucella</taxon>
    </lineage>
</organism>
<keyword evidence="2" id="KW-1185">Reference proteome</keyword>
<comment type="caution">
    <text evidence="1">The sequence shown here is derived from an EMBL/GenBank/DDBJ whole genome shotgun (WGS) entry which is preliminary data.</text>
</comment>
<reference evidence="1 2" key="1">
    <citation type="submission" date="2018-02" db="EMBL/GenBank/DDBJ databases">
        <title>Draft genome sequence of Ochrobactrum oryzae found in Brazil.</title>
        <authorList>
            <person name="Cerdeira L."/>
            <person name="Andrade F."/>
            <person name="Zacariotto T."/>
            <person name="Barbosa B."/>
            <person name="Santos S."/>
            <person name="Cassetari V."/>
            <person name="Lincopan N."/>
        </authorList>
    </citation>
    <scope>NUCLEOTIDE SEQUENCE [LARGE SCALE GENOMIC DNA]</scope>
    <source>
        <strain evidence="1 2">OA447</strain>
    </source>
</reference>
<gene>
    <name evidence="1" type="ORF">C3731_14690</name>
</gene>